<evidence type="ECO:0000313" key="2">
    <source>
        <dbReference type="EMBL" id="KPB00839.1"/>
    </source>
</evidence>
<keyword evidence="3" id="KW-1185">Reference proteome</keyword>
<gene>
    <name evidence="2" type="ORF">SU32_11575</name>
</gene>
<dbReference type="OrthoDB" id="7208981at2"/>
<dbReference type="PANTHER" id="PTHR48207:SF4">
    <property type="entry name" value="BLL6097 PROTEIN"/>
    <property type="match status" value="1"/>
</dbReference>
<evidence type="ECO:0000256" key="1">
    <source>
        <dbReference type="ARBA" id="ARBA00022679"/>
    </source>
</evidence>
<dbReference type="InterPro" id="IPR023606">
    <property type="entry name" value="CoA-Trfase_III_dom_1_sf"/>
</dbReference>
<dbReference type="GO" id="GO:0008410">
    <property type="term" value="F:CoA-transferase activity"/>
    <property type="evidence" value="ECO:0007669"/>
    <property type="project" value="TreeGrafter"/>
</dbReference>
<dbReference type="PANTHER" id="PTHR48207">
    <property type="entry name" value="SUCCINATE--HYDROXYMETHYLGLUTARATE COA-TRANSFERASE"/>
    <property type="match status" value="1"/>
</dbReference>
<evidence type="ECO:0000313" key="3">
    <source>
        <dbReference type="Proteomes" id="UP000038011"/>
    </source>
</evidence>
<keyword evidence="1" id="KW-0808">Transferase</keyword>
<evidence type="ECO:0008006" key="4">
    <source>
        <dbReference type="Google" id="ProtNLM"/>
    </source>
</evidence>
<dbReference type="InterPro" id="IPR044855">
    <property type="entry name" value="CoA-Trfase_III_dom3_sf"/>
</dbReference>
<accession>A0A0M9GMB3</accession>
<dbReference type="Proteomes" id="UP000038011">
    <property type="component" value="Unassembled WGS sequence"/>
</dbReference>
<dbReference type="PATRIC" id="fig|1514904.3.peg.1158"/>
<organism evidence="2 3">
    <name type="scientific">Ahrensia marina</name>
    <dbReference type="NCBI Taxonomy" id="1514904"/>
    <lineage>
        <taxon>Bacteria</taxon>
        <taxon>Pseudomonadati</taxon>
        <taxon>Pseudomonadota</taxon>
        <taxon>Alphaproteobacteria</taxon>
        <taxon>Hyphomicrobiales</taxon>
        <taxon>Ahrensiaceae</taxon>
        <taxon>Ahrensia</taxon>
    </lineage>
</organism>
<dbReference type="SUPFAM" id="SSF89796">
    <property type="entry name" value="CoA-transferase family III (CaiB/BaiF)"/>
    <property type="match status" value="1"/>
</dbReference>
<reference evidence="2 3" key="1">
    <citation type="submission" date="2015-01" db="EMBL/GenBank/DDBJ databases">
        <title>Ahrensia donghaiensis sp. nov., a novel dimethylsulphoniopropionate-cleavage bacterium isolated from seawater and emended descriptions of the genus Ahrensia and Ahrensia kielensis.</title>
        <authorList>
            <person name="Liu J."/>
        </authorList>
    </citation>
    <scope>NUCLEOTIDE SEQUENCE [LARGE SCALE GENOMIC DNA]</scope>
    <source>
        <strain evidence="2 3">LZD062</strain>
    </source>
</reference>
<dbReference type="STRING" id="1514904.SU32_11575"/>
<dbReference type="InterPro" id="IPR003673">
    <property type="entry name" value="CoA-Trfase_fam_III"/>
</dbReference>
<dbReference type="Gene3D" id="3.40.50.10540">
    <property type="entry name" value="Crotonobetainyl-coa:carnitine coa-transferase, domain 1"/>
    <property type="match status" value="1"/>
</dbReference>
<dbReference type="InterPro" id="IPR050483">
    <property type="entry name" value="CoA-transferase_III_domain"/>
</dbReference>
<proteinExistence type="predicted"/>
<dbReference type="Pfam" id="PF02515">
    <property type="entry name" value="CoA_transf_3"/>
    <property type="match status" value="1"/>
</dbReference>
<dbReference type="RefSeq" id="WP_053999530.1">
    <property type="nucleotide sequence ID" value="NZ_JXMU01000016.1"/>
</dbReference>
<comment type="caution">
    <text evidence="2">The sequence shown here is derived from an EMBL/GenBank/DDBJ whole genome shotgun (WGS) entry which is preliminary data.</text>
</comment>
<dbReference type="AlphaFoldDB" id="A0A0M9GMB3"/>
<sequence length="382" mass="41720">MTMENNKLPLSGLRVLDFAQFLAGPMAALRLADLGAEVIKVERPQGGDLCRKLVVADQTFGDDSLLFHTINRNKRSFAADLKIEDDLEKVKDLIRSADVMIHNFRPGVMERIGLDYASVQKLNPRLVYGSVTGYGSTGPWRNKPGQDLLVQSLTGMPWLSGNRSDGPVPVSFAVLDMATGNHLVQGLLAALIQRGISGQGTLVEVDLMSSAIDAQFEQLTSFLNGERTQPPRSEIANASVHGAAPYGIYQTQDGYLAIAMTPIARLAELLECDALKPYGDPAIAFIKRDEIKAVLAEFLKSGTTKKWLDILEPADIWCAEVFDWPRLMETEGFGELDAVQEVVSESGEKMLTTRCPIRINGKTLKSNRGAPSLGEFNAADLQ</sequence>
<name>A0A0M9GMB3_9HYPH</name>
<dbReference type="EMBL" id="JXMU01000016">
    <property type="protein sequence ID" value="KPB00839.1"/>
    <property type="molecule type" value="Genomic_DNA"/>
</dbReference>
<dbReference type="Gene3D" id="3.30.1540.10">
    <property type="entry name" value="formyl-coa transferase, domain 3"/>
    <property type="match status" value="1"/>
</dbReference>
<protein>
    <recommendedName>
        <fullName evidence="4">Acyl-CoA transferase</fullName>
    </recommendedName>
</protein>